<dbReference type="EMBL" id="AMCI01001335">
    <property type="protein sequence ID" value="EJX05868.1"/>
    <property type="molecule type" value="Genomic_DNA"/>
</dbReference>
<gene>
    <name evidence="1" type="ORF">EVA_06026</name>
</gene>
<accession>J9GT38</accession>
<protein>
    <submittedName>
        <fullName evidence="1">Uncharacterized protein</fullName>
    </submittedName>
</protein>
<comment type="caution">
    <text evidence="1">The sequence shown here is derived from an EMBL/GenBank/DDBJ whole genome shotgun (WGS) entry which is preliminary data.</text>
</comment>
<name>J9GT38_9ZZZZ</name>
<proteinExistence type="predicted"/>
<dbReference type="AlphaFoldDB" id="J9GT38"/>
<evidence type="ECO:0000313" key="1">
    <source>
        <dbReference type="EMBL" id="EJX05868.1"/>
    </source>
</evidence>
<sequence>MENFASKVSPSSSPYFSRMTASDMNCSVMLFFISDIVRAIILSPV</sequence>
<reference evidence="1" key="1">
    <citation type="journal article" date="2012" name="PLoS ONE">
        <title>Gene sets for utilization of primary and secondary nutrition supplies in the distal gut of endangered iberian lynx.</title>
        <authorList>
            <person name="Alcaide M."/>
            <person name="Messina E."/>
            <person name="Richter M."/>
            <person name="Bargiela R."/>
            <person name="Peplies J."/>
            <person name="Huws S.A."/>
            <person name="Newbold C.J."/>
            <person name="Golyshin P.N."/>
            <person name="Simon M.A."/>
            <person name="Lopez G."/>
            <person name="Yakimov M.M."/>
            <person name="Ferrer M."/>
        </authorList>
    </citation>
    <scope>NUCLEOTIDE SEQUENCE</scope>
</reference>
<organism evidence="1">
    <name type="scientific">gut metagenome</name>
    <dbReference type="NCBI Taxonomy" id="749906"/>
    <lineage>
        <taxon>unclassified sequences</taxon>
        <taxon>metagenomes</taxon>
        <taxon>organismal metagenomes</taxon>
    </lineage>
</organism>